<evidence type="ECO:0000259" key="8">
    <source>
        <dbReference type="Pfam" id="PF17403"/>
    </source>
</evidence>
<dbReference type="GO" id="GO:0032040">
    <property type="term" value="C:small-subunit processome"/>
    <property type="evidence" value="ECO:0007669"/>
    <property type="project" value="TreeGrafter"/>
</dbReference>
<evidence type="ECO:0000256" key="6">
    <source>
        <dbReference type="SAM" id="MobiDB-lite"/>
    </source>
</evidence>
<dbReference type="VEuPathDB" id="AmoebaDB:NfTy_071420"/>
<dbReference type="OrthoDB" id="10251401at2759"/>
<accession>A0A6A5BQT1</accession>
<evidence type="ECO:0008006" key="15">
    <source>
        <dbReference type="Google" id="ProtNLM"/>
    </source>
</evidence>
<evidence type="ECO:0000313" key="14">
    <source>
        <dbReference type="Proteomes" id="UP000444721"/>
    </source>
</evidence>
<comment type="similarity">
    <text evidence="2 5">Belongs to the NRAP family.</text>
</comment>
<keyword evidence="3 5" id="KW-0694">RNA-binding</keyword>
<dbReference type="InterPro" id="IPR035367">
    <property type="entry name" value="Nrap_D2"/>
</dbReference>
<feature type="domain" description="Nrap protein" evidence="7">
    <location>
        <begin position="206"/>
        <end position="291"/>
    </location>
</feature>
<evidence type="ECO:0000256" key="1">
    <source>
        <dbReference type="ARBA" id="ARBA00004604"/>
    </source>
</evidence>
<dbReference type="InterPro" id="IPR035082">
    <property type="entry name" value="Nrap_D1"/>
</dbReference>
<evidence type="ECO:0000259" key="12">
    <source>
        <dbReference type="Pfam" id="PF17407"/>
    </source>
</evidence>
<dbReference type="InterPro" id="IPR005554">
    <property type="entry name" value="NOL6/Upt22"/>
</dbReference>
<dbReference type="GO" id="GO:0034456">
    <property type="term" value="C:UTP-C complex"/>
    <property type="evidence" value="ECO:0007669"/>
    <property type="project" value="TreeGrafter"/>
</dbReference>
<dbReference type="Pfam" id="PF03813">
    <property type="entry name" value="Nrap"/>
    <property type="match status" value="1"/>
</dbReference>
<dbReference type="EMBL" id="VFQX01000034">
    <property type="protein sequence ID" value="KAF0977436.1"/>
    <property type="molecule type" value="Genomic_DNA"/>
</dbReference>
<feature type="region of interest" description="Disordered" evidence="6">
    <location>
        <begin position="1"/>
        <end position="62"/>
    </location>
</feature>
<dbReference type="GeneID" id="68110646"/>
<dbReference type="Pfam" id="PF17407">
    <property type="entry name" value="Nrap_D6"/>
    <property type="match status" value="1"/>
</dbReference>
<evidence type="ECO:0000313" key="13">
    <source>
        <dbReference type="EMBL" id="KAF0977436.1"/>
    </source>
</evidence>
<dbReference type="GO" id="GO:0032545">
    <property type="term" value="C:CURI complex"/>
    <property type="evidence" value="ECO:0007669"/>
    <property type="project" value="TreeGrafter"/>
</dbReference>
<dbReference type="Proteomes" id="UP000444721">
    <property type="component" value="Unassembled WGS sequence"/>
</dbReference>
<dbReference type="InterPro" id="IPR035371">
    <property type="entry name" value="Nrap_D6"/>
</dbReference>
<evidence type="ECO:0000259" key="7">
    <source>
        <dbReference type="Pfam" id="PF03813"/>
    </source>
</evidence>
<feature type="domain" description="Nrap protein" evidence="8">
    <location>
        <begin position="328"/>
        <end position="462"/>
    </location>
</feature>
<evidence type="ECO:0000259" key="11">
    <source>
        <dbReference type="Pfam" id="PF17406"/>
    </source>
</evidence>
<feature type="compositionally biased region" description="Low complexity" evidence="6">
    <location>
        <begin position="1132"/>
        <end position="1141"/>
    </location>
</feature>
<dbReference type="GO" id="GO:0003723">
    <property type="term" value="F:RNA binding"/>
    <property type="evidence" value="ECO:0007669"/>
    <property type="project" value="UniProtKB-KW"/>
</dbReference>
<dbReference type="AlphaFoldDB" id="A0A6A5BQT1"/>
<evidence type="ECO:0000256" key="2">
    <source>
        <dbReference type="ARBA" id="ARBA00006674"/>
    </source>
</evidence>
<dbReference type="Pfam" id="PF17404">
    <property type="entry name" value="Nrap_D3"/>
    <property type="match status" value="1"/>
</dbReference>
<evidence type="ECO:0000256" key="4">
    <source>
        <dbReference type="ARBA" id="ARBA00023242"/>
    </source>
</evidence>
<keyword evidence="4 5" id="KW-0539">Nucleus</keyword>
<comment type="subcellular location">
    <subcellularLocation>
        <location evidence="1 5">Nucleus</location>
        <location evidence="1 5">Nucleolus</location>
    </subcellularLocation>
</comment>
<feature type="compositionally biased region" description="Basic and acidic residues" evidence="6">
    <location>
        <begin position="1114"/>
        <end position="1125"/>
    </location>
</feature>
<dbReference type="InterPro" id="IPR035370">
    <property type="entry name" value="Nrap_D5"/>
</dbReference>
<feature type="region of interest" description="Disordered" evidence="6">
    <location>
        <begin position="1092"/>
        <end position="1161"/>
    </location>
</feature>
<sequence length="1161" mass="133463">MSSAAEDYLSSLKDKAEEEEEQDLNDQREQASEFDDEHQDHAMEGMNEEQQEDQDDDFYGTSSTLTEEEKIRILREQMGEEYVLDDDASTKNQQKKQHFTQEEIRNLTDTKNLFQSPLFRFSFAEVLKKASLNWKKCTKIEDALRSLKEILDSISQYKVQHLDEIYSSRFIEISEKTRKMACNAPQSIAIVGSYLLRSIAKPYKNIDVAVTMPKGFITSKDFGKIYFEKRACYLCAIAEHLKKNEIFSQLEIVPFRGDYWKPIIVSNVKIGKSFFKIRILPSITNDIFAKNLKPESIVQYHRIAEDQYFHKHLEMLHNEMKDCPVLVETAVLLRVWARNRNIYQSDDSLNGFLLSMLVLYLLSQKKINKTMSSFQMIKLLMNWIVKSNEQVSKGLSFSPKPVDPVFVKSFNVALIDKEGDFNIFHRVSQNAWNELKSEAKLTLAQMKDETSVKSVELLFLTKHTFWHKFDAILKVSVPTSFKNDDEVSTNARIASILSTAFEGRVKYLRVVGNDEHKVFVGLVFTKNWLEPLTKGPSPHNKEKTEDFKSFWGKKAFMKDFSDGSLSICTEWQVSDNECSVKAIEQIANYVLKKHLDKTVECSVSTSYVYSMLNLSKVESQEANAAMREAFEKLESIIMDTDINLTPENICVISPEFYEVAITTPKPTNPLLTVLQFRSNAKWPDNFEALDKLKQLIYLKYNEVLKLKTIPTRRWIDIVCNGFTFRVVLFVSKEINLIKRSGQALNPNVHELEKTLNILPLHCKYSGIFKNTFKEYAETVRLAKAWVNTHFMSDYLEDSVVELLCMHVFTDVYSPYKAPKTAICGFFRFLSLLSSHSWFDTPLFVNTSVGDADVENIQREFSRRSEEYEKLDAKPSMYIVASYNLDYVWTKKNPPAIIVHRMVQLAKNTEIELNEYILSRVEEASSKLPSLFTSTDMDGYDLILTLKSEQEMRNNNTSSLPTGFNPFDLFYRDLKERFSRFGLFFKDVQNTTITFAINPNVWQPQPASITHTWCMKPLSSDKKNNSSGGNRSSNSFNKLQFNAEQFILEMEQLGKGIIHSIKANEQSSLVPYLEKNLSRTGTGTTTNIIMSSSLTTSLTEKQQPTSTSVHKRKFAKESRRTNGGEKSDDDDASSGTDVDVVSHQPKSENIKSTNNKKKPKLK</sequence>
<dbReference type="Gene3D" id="3.30.70.3030">
    <property type="match status" value="1"/>
</dbReference>
<keyword evidence="14" id="KW-1185">Reference proteome</keyword>
<evidence type="ECO:0000259" key="10">
    <source>
        <dbReference type="Pfam" id="PF17405"/>
    </source>
</evidence>
<dbReference type="PANTHER" id="PTHR17972">
    <property type="entry name" value="NUCLEOLAR RNA-ASSOCIATED PROTEIN"/>
    <property type="match status" value="1"/>
</dbReference>
<proteinExistence type="inferred from homology"/>
<dbReference type="Pfam" id="PF17405">
    <property type="entry name" value="Nrap_D4"/>
    <property type="match status" value="1"/>
</dbReference>
<evidence type="ECO:0000256" key="5">
    <source>
        <dbReference type="RuleBase" id="RU364032"/>
    </source>
</evidence>
<feature type="domain" description="Nrap protein" evidence="9">
    <location>
        <begin position="468"/>
        <end position="595"/>
    </location>
</feature>
<evidence type="ECO:0000256" key="3">
    <source>
        <dbReference type="ARBA" id="ARBA00022884"/>
    </source>
</evidence>
<evidence type="ECO:0000259" key="9">
    <source>
        <dbReference type="Pfam" id="PF17404"/>
    </source>
</evidence>
<dbReference type="PANTHER" id="PTHR17972:SF0">
    <property type="entry name" value="NUCLEOLAR PROTEIN 6"/>
    <property type="match status" value="1"/>
</dbReference>
<gene>
    <name evidence="13" type="ORF">FDP41_003428</name>
</gene>
<feature type="domain" description="Nrap protein" evidence="10">
    <location>
        <begin position="616"/>
        <end position="742"/>
    </location>
</feature>
<dbReference type="RefSeq" id="XP_044562149.1">
    <property type="nucleotide sequence ID" value="XM_044706731.1"/>
</dbReference>
<name>A0A6A5BQT1_NAEFO</name>
<dbReference type="OMA" id="RWIDIVC"/>
<dbReference type="VEuPathDB" id="AmoebaDB:NF0062900"/>
<comment type="caution">
    <text evidence="13">The sequence shown here is derived from an EMBL/GenBank/DDBJ whole genome shotgun (WGS) entry which is preliminary data.</text>
</comment>
<feature type="domain" description="Nrap protein" evidence="12">
    <location>
        <begin position="937"/>
        <end position="1060"/>
    </location>
</feature>
<dbReference type="Pfam" id="PF17406">
    <property type="entry name" value="Nrap_D5"/>
    <property type="match status" value="1"/>
</dbReference>
<dbReference type="VEuPathDB" id="AmoebaDB:FDP41_003428"/>
<dbReference type="Gene3D" id="1.10.1410.10">
    <property type="match status" value="1"/>
</dbReference>
<protein>
    <recommendedName>
        <fullName evidence="15">Nucleolar protein 6</fullName>
    </recommendedName>
</protein>
<dbReference type="InterPro" id="IPR035369">
    <property type="entry name" value="Nrap_D4"/>
</dbReference>
<dbReference type="GO" id="GO:0006409">
    <property type="term" value="P:tRNA export from nucleus"/>
    <property type="evidence" value="ECO:0007669"/>
    <property type="project" value="TreeGrafter"/>
</dbReference>
<dbReference type="Pfam" id="PF17403">
    <property type="entry name" value="Nrap_D2"/>
    <property type="match status" value="1"/>
</dbReference>
<feature type="domain" description="Nrap protein" evidence="11">
    <location>
        <begin position="772"/>
        <end position="919"/>
    </location>
</feature>
<organism evidence="13 14">
    <name type="scientific">Naegleria fowleri</name>
    <name type="common">Brain eating amoeba</name>
    <dbReference type="NCBI Taxonomy" id="5763"/>
    <lineage>
        <taxon>Eukaryota</taxon>
        <taxon>Discoba</taxon>
        <taxon>Heterolobosea</taxon>
        <taxon>Tetramitia</taxon>
        <taxon>Eutetramitia</taxon>
        <taxon>Vahlkampfiidae</taxon>
        <taxon>Naegleria</taxon>
    </lineage>
</organism>
<feature type="compositionally biased region" description="Acidic residues" evidence="6">
    <location>
        <begin position="46"/>
        <end position="58"/>
    </location>
</feature>
<dbReference type="GO" id="GO:0006364">
    <property type="term" value="P:rRNA processing"/>
    <property type="evidence" value="ECO:0007669"/>
    <property type="project" value="TreeGrafter"/>
</dbReference>
<dbReference type="InterPro" id="IPR035368">
    <property type="entry name" value="Nrap_D3"/>
</dbReference>
<reference evidence="13 14" key="1">
    <citation type="journal article" date="2019" name="Sci. Rep.">
        <title>Nanopore sequencing improves the draft genome of the human pathogenic amoeba Naegleria fowleri.</title>
        <authorList>
            <person name="Liechti N."/>
            <person name="Schurch N."/>
            <person name="Bruggmann R."/>
            <person name="Wittwer M."/>
        </authorList>
    </citation>
    <scope>NUCLEOTIDE SEQUENCE [LARGE SCALE GENOMIC DNA]</scope>
    <source>
        <strain evidence="13 14">ATCC 30894</strain>
    </source>
</reference>